<keyword evidence="1" id="KW-0812">Transmembrane</keyword>
<evidence type="ECO:0000313" key="2">
    <source>
        <dbReference type="EMBL" id="JAE16041.1"/>
    </source>
</evidence>
<sequence length="55" mass="6694">MPPVPSLFNWLSPNRYFTLQGYYITVVAMLVLETRNSSCFWLYFYPRFRCRLTFS</sequence>
<reference evidence="2" key="1">
    <citation type="submission" date="2014-09" db="EMBL/GenBank/DDBJ databases">
        <authorList>
            <person name="Magalhaes I.L.F."/>
            <person name="Oliveira U."/>
            <person name="Santos F.R."/>
            <person name="Vidigal T.H.D.A."/>
            <person name="Brescovit A.D."/>
            <person name="Santos A.J."/>
        </authorList>
    </citation>
    <scope>NUCLEOTIDE SEQUENCE</scope>
    <source>
        <tissue evidence="2">Shoot tissue taken approximately 20 cm above the soil surface</tissue>
    </source>
</reference>
<feature type="transmembrane region" description="Helical" evidence="1">
    <location>
        <begin position="20"/>
        <end position="45"/>
    </location>
</feature>
<organism evidence="2">
    <name type="scientific">Arundo donax</name>
    <name type="common">Giant reed</name>
    <name type="synonym">Donax arundinaceus</name>
    <dbReference type="NCBI Taxonomy" id="35708"/>
    <lineage>
        <taxon>Eukaryota</taxon>
        <taxon>Viridiplantae</taxon>
        <taxon>Streptophyta</taxon>
        <taxon>Embryophyta</taxon>
        <taxon>Tracheophyta</taxon>
        <taxon>Spermatophyta</taxon>
        <taxon>Magnoliopsida</taxon>
        <taxon>Liliopsida</taxon>
        <taxon>Poales</taxon>
        <taxon>Poaceae</taxon>
        <taxon>PACMAD clade</taxon>
        <taxon>Arundinoideae</taxon>
        <taxon>Arundineae</taxon>
        <taxon>Arundo</taxon>
    </lineage>
</organism>
<protein>
    <submittedName>
        <fullName evidence="2">Uncharacterized protein</fullName>
    </submittedName>
</protein>
<dbReference type="AlphaFoldDB" id="A0A0A9G0G7"/>
<evidence type="ECO:0000256" key="1">
    <source>
        <dbReference type="SAM" id="Phobius"/>
    </source>
</evidence>
<proteinExistence type="predicted"/>
<accession>A0A0A9G0G7</accession>
<keyword evidence="1" id="KW-0472">Membrane</keyword>
<reference evidence="2" key="2">
    <citation type="journal article" date="2015" name="Data Brief">
        <title>Shoot transcriptome of the giant reed, Arundo donax.</title>
        <authorList>
            <person name="Barrero R.A."/>
            <person name="Guerrero F.D."/>
            <person name="Moolhuijzen P."/>
            <person name="Goolsby J.A."/>
            <person name="Tidwell J."/>
            <person name="Bellgard S.E."/>
            <person name="Bellgard M.I."/>
        </authorList>
    </citation>
    <scope>NUCLEOTIDE SEQUENCE</scope>
    <source>
        <tissue evidence="2">Shoot tissue taken approximately 20 cm above the soil surface</tissue>
    </source>
</reference>
<dbReference type="EMBL" id="GBRH01181855">
    <property type="protein sequence ID" value="JAE16041.1"/>
    <property type="molecule type" value="Transcribed_RNA"/>
</dbReference>
<keyword evidence="1" id="KW-1133">Transmembrane helix</keyword>
<name>A0A0A9G0G7_ARUDO</name>